<accession>A0ABY4QID9</accession>
<dbReference type="Proteomes" id="UP001056610">
    <property type="component" value="Chromosome"/>
</dbReference>
<feature type="binding site" evidence="7">
    <location>
        <position position="104"/>
    </location>
    <ligand>
        <name>Mg(2+)</name>
        <dbReference type="ChEBI" id="CHEBI:18420"/>
    </ligand>
</feature>
<keyword evidence="10" id="KW-1185">Reference proteome</keyword>
<evidence type="ECO:0000256" key="5">
    <source>
        <dbReference type="ARBA" id="ARBA00022801"/>
    </source>
</evidence>
<dbReference type="InterPro" id="IPR022907">
    <property type="entry name" value="VapC_family"/>
</dbReference>
<keyword evidence="7" id="KW-0800">Toxin</keyword>
<evidence type="ECO:0000259" key="8">
    <source>
        <dbReference type="Pfam" id="PF01850"/>
    </source>
</evidence>
<evidence type="ECO:0000256" key="1">
    <source>
        <dbReference type="ARBA" id="ARBA00001946"/>
    </source>
</evidence>
<keyword evidence="2 7" id="KW-1277">Toxin-antitoxin system</keyword>
<dbReference type="Pfam" id="PF01850">
    <property type="entry name" value="PIN"/>
    <property type="match status" value="1"/>
</dbReference>
<sequence>MKFADTGWWVAWALPGDSRHNHALGMLGALGRSEQILTTNLVAGETWTFLRRKDSHRTALAFLDRLDTLRNAERLVVHRVTEGQEAAAWDWLRKHDERVYSYVDATSFRVMRDRRLREALAFDQDFAATGFVEVRANPW</sequence>
<proteinExistence type="inferred from homology"/>
<gene>
    <name evidence="7" type="primary">vapC</name>
    <name evidence="9" type="ORF">M5I08_13580</name>
</gene>
<keyword evidence="4 7" id="KW-0479">Metal-binding</keyword>
<evidence type="ECO:0000256" key="6">
    <source>
        <dbReference type="ARBA" id="ARBA00022842"/>
    </source>
</evidence>
<feature type="binding site" evidence="7">
    <location>
        <position position="5"/>
    </location>
    <ligand>
        <name>Mg(2+)</name>
        <dbReference type="ChEBI" id="CHEBI:18420"/>
    </ligand>
</feature>
<dbReference type="EMBL" id="CP097320">
    <property type="protein sequence ID" value="UQX09445.1"/>
    <property type="molecule type" value="Genomic_DNA"/>
</dbReference>
<dbReference type="EC" id="3.1.-.-" evidence="7"/>
<dbReference type="PANTHER" id="PTHR42188">
    <property type="entry name" value="23S RRNA-SPECIFIC ENDONUCLEASE VAPC20"/>
    <property type="match status" value="1"/>
</dbReference>
<dbReference type="InterPro" id="IPR002716">
    <property type="entry name" value="PIN_dom"/>
</dbReference>
<keyword evidence="6 7" id="KW-0460">Magnesium</keyword>
<reference evidence="9" key="1">
    <citation type="submission" date="2022-05" db="EMBL/GenBank/DDBJ databases">
        <title>A methanotrophic Mycobacterium dominates a cave microbial ecosystem.</title>
        <authorList>
            <person name="Van Spanning R.J.M."/>
            <person name="Guan Q."/>
            <person name="Melkonian C."/>
            <person name="Gallant J."/>
            <person name="Polerecky L."/>
            <person name="Flot J.-F."/>
            <person name="Brandt B.W."/>
            <person name="Braster M."/>
            <person name="Iturbe Espinoza P."/>
            <person name="Aerts J."/>
            <person name="Meima-Franke M."/>
            <person name="Piersma S.R."/>
            <person name="Bunduc C."/>
            <person name="Ummels R."/>
            <person name="Pain A."/>
            <person name="Fleming E.J."/>
            <person name="van der Wel N."/>
            <person name="Gherman V.D."/>
            <person name="Sarbu S.M."/>
            <person name="Bodelier P.L.E."/>
            <person name="Bitter W."/>
        </authorList>
    </citation>
    <scope>NUCLEOTIDE SEQUENCE</scope>
    <source>
        <strain evidence="9">Sulfur Cave</strain>
    </source>
</reference>
<name>A0ABY4QID9_9MYCO</name>
<comment type="function">
    <text evidence="7">Toxic component of a toxin-antitoxin (TA) system. An RNase.</text>
</comment>
<evidence type="ECO:0000256" key="2">
    <source>
        <dbReference type="ARBA" id="ARBA00022649"/>
    </source>
</evidence>
<dbReference type="RefSeq" id="WP_219069283.1">
    <property type="nucleotide sequence ID" value="NZ_CAJUXY010000053.1"/>
</dbReference>
<keyword evidence="5 7" id="KW-0378">Hydrolase</keyword>
<dbReference type="HAMAP" id="MF_00265">
    <property type="entry name" value="VapC_Nob1"/>
    <property type="match status" value="1"/>
</dbReference>
<evidence type="ECO:0000313" key="9">
    <source>
        <dbReference type="EMBL" id="UQX09445.1"/>
    </source>
</evidence>
<evidence type="ECO:0000256" key="7">
    <source>
        <dbReference type="HAMAP-Rule" id="MF_00265"/>
    </source>
</evidence>
<organism evidence="9 10">
    <name type="scientific">Candidatus Mycobacterium methanotrophicum</name>
    <dbReference type="NCBI Taxonomy" id="2943498"/>
    <lineage>
        <taxon>Bacteria</taxon>
        <taxon>Bacillati</taxon>
        <taxon>Actinomycetota</taxon>
        <taxon>Actinomycetes</taxon>
        <taxon>Mycobacteriales</taxon>
        <taxon>Mycobacteriaceae</taxon>
        <taxon>Mycobacterium</taxon>
    </lineage>
</organism>
<dbReference type="InterPro" id="IPR039018">
    <property type="entry name" value="VapC20-like"/>
</dbReference>
<evidence type="ECO:0000256" key="3">
    <source>
        <dbReference type="ARBA" id="ARBA00022722"/>
    </source>
</evidence>
<evidence type="ECO:0000313" key="10">
    <source>
        <dbReference type="Proteomes" id="UP001056610"/>
    </source>
</evidence>
<dbReference type="PANTHER" id="PTHR42188:SF1">
    <property type="entry name" value="23S RRNA-SPECIFIC ENDONUCLEASE VAPC20"/>
    <property type="match status" value="1"/>
</dbReference>
<feature type="domain" description="PIN" evidence="8">
    <location>
        <begin position="3"/>
        <end position="131"/>
    </location>
</feature>
<comment type="cofactor">
    <cofactor evidence="1 7">
        <name>Mg(2+)</name>
        <dbReference type="ChEBI" id="CHEBI:18420"/>
    </cofactor>
</comment>
<protein>
    <recommendedName>
        <fullName evidence="7">Ribonuclease VapC</fullName>
        <shortName evidence="7">RNase VapC</shortName>
        <ecNumber evidence="7">3.1.-.-</ecNumber>
    </recommendedName>
    <alternativeName>
        <fullName evidence="7">Toxin VapC</fullName>
    </alternativeName>
</protein>
<comment type="similarity">
    <text evidence="7">Belongs to the PINc/VapC protein family.</text>
</comment>
<keyword evidence="3 7" id="KW-0540">Nuclease</keyword>
<evidence type="ECO:0000256" key="4">
    <source>
        <dbReference type="ARBA" id="ARBA00022723"/>
    </source>
</evidence>